<dbReference type="CDD" id="cd19088">
    <property type="entry name" value="AKR_AKR13B1"/>
    <property type="match status" value="1"/>
</dbReference>
<evidence type="ECO:0000313" key="3">
    <source>
        <dbReference type="EMBL" id="GAA2898082.1"/>
    </source>
</evidence>
<reference evidence="3 4" key="1">
    <citation type="journal article" date="2019" name="Int. J. Syst. Evol. Microbiol.">
        <title>The Global Catalogue of Microorganisms (GCM) 10K type strain sequencing project: providing services to taxonomists for standard genome sequencing and annotation.</title>
        <authorList>
            <consortium name="The Broad Institute Genomics Platform"/>
            <consortium name="The Broad Institute Genome Sequencing Center for Infectious Disease"/>
            <person name="Wu L."/>
            <person name="Ma J."/>
        </authorList>
    </citation>
    <scope>NUCLEOTIDE SEQUENCE [LARGE SCALE GENOMIC DNA]</scope>
    <source>
        <strain evidence="3 4">JCM 6242</strain>
    </source>
</reference>
<dbReference type="Gene3D" id="3.20.20.100">
    <property type="entry name" value="NADP-dependent oxidoreductase domain"/>
    <property type="match status" value="1"/>
</dbReference>
<proteinExistence type="predicted"/>
<comment type="caution">
    <text evidence="3">The sequence shown here is derived from an EMBL/GenBank/DDBJ whole genome shotgun (WGS) entry which is preliminary data.</text>
</comment>
<dbReference type="PANTHER" id="PTHR43625:SF40">
    <property type="entry name" value="ALDO-KETO REDUCTASE YAKC [NADP(+)]"/>
    <property type="match status" value="1"/>
</dbReference>
<dbReference type="EMBL" id="BAAAVI010000061">
    <property type="protein sequence ID" value="GAA2898082.1"/>
    <property type="molecule type" value="Genomic_DNA"/>
</dbReference>
<dbReference type="Proteomes" id="UP001500831">
    <property type="component" value="Unassembled WGS sequence"/>
</dbReference>
<dbReference type="InterPro" id="IPR023210">
    <property type="entry name" value="NADP_OxRdtase_dom"/>
</dbReference>
<sequence>MTTTTTPNAADAGTFRIGGDLPVARLGFGSMQLTGRNAFGPSRDAAGARTVLRRAVELGVNLIDTADAYGPGVAETLIGEALHPYRDDLVIATKGGFVRGPRGEWITDGRPAHLRETLDGSLRRLRLDHIDLYQLHRIDAKVPLADQIGTLRDLRAAGKIRHIGLSEVSAAQLREAERIAPIATVQNLYNLAERSWEDLLAYTAERGIGFIPWFPLATGDLTRPSGPLGPVSTRTGATPSQLALAWLLHRAPNVLPIPGTSSVTHLEENIAAAAVKLSPADLALLDGAAR</sequence>
<feature type="domain" description="NADP-dependent oxidoreductase" evidence="2">
    <location>
        <begin position="25"/>
        <end position="288"/>
    </location>
</feature>
<evidence type="ECO:0000313" key="4">
    <source>
        <dbReference type="Proteomes" id="UP001500831"/>
    </source>
</evidence>
<keyword evidence="1" id="KW-0560">Oxidoreductase</keyword>
<keyword evidence="4" id="KW-1185">Reference proteome</keyword>
<dbReference type="InterPro" id="IPR020471">
    <property type="entry name" value="AKR"/>
</dbReference>
<dbReference type="PRINTS" id="PR00069">
    <property type="entry name" value="ALDKETRDTASE"/>
</dbReference>
<protein>
    <submittedName>
        <fullName evidence="3">Aldo/keto reductase</fullName>
    </submittedName>
</protein>
<accession>A0ABN3W8D9</accession>
<dbReference type="RefSeq" id="WP_344979172.1">
    <property type="nucleotide sequence ID" value="NZ_BAAAVI010000061.1"/>
</dbReference>
<name>A0ABN3W8D9_9ACTN</name>
<dbReference type="SUPFAM" id="SSF51430">
    <property type="entry name" value="NAD(P)-linked oxidoreductase"/>
    <property type="match status" value="1"/>
</dbReference>
<evidence type="ECO:0000256" key="1">
    <source>
        <dbReference type="ARBA" id="ARBA00023002"/>
    </source>
</evidence>
<dbReference type="InterPro" id="IPR036812">
    <property type="entry name" value="NAD(P)_OxRdtase_dom_sf"/>
</dbReference>
<dbReference type="InterPro" id="IPR050791">
    <property type="entry name" value="Aldo-Keto_reductase"/>
</dbReference>
<gene>
    <name evidence="3" type="ORF">GCM10010517_63140</name>
</gene>
<dbReference type="NCBIfam" id="NF007695">
    <property type="entry name" value="PRK10376.1"/>
    <property type="match status" value="1"/>
</dbReference>
<organism evidence="3 4">
    <name type="scientific">Streptosporangium fragile</name>
    <dbReference type="NCBI Taxonomy" id="46186"/>
    <lineage>
        <taxon>Bacteria</taxon>
        <taxon>Bacillati</taxon>
        <taxon>Actinomycetota</taxon>
        <taxon>Actinomycetes</taxon>
        <taxon>Streptosporangiales</taxon>
        <taxon>Streptosporangiaceae</taxon>
        <taxon>Streptosporangium</taxon>
    </lineage>
</organism>
<dbReference type="Pfam" id="PF00248">
    <property type="entry name" value="Aldo_ket_red"/>
    <property type="match status" value="1"/>
</dbReference>
<dbReference type="PANTHER" id="PTHR43625">
    <property type="entry name" value="AFLATOXIN B1 ALDEHYDE REDUCTASE"/>
    <property type="match status" value="1"/>
</dbReference>
<evidence type="ECO:0000259" key="2">
    <source>
        <dbReference type="Pfam" id="PF00248"/>
    </source>
</evidence>